<dbReference type="SUPFAM" id="SSF53850">
    <property type="entry name" value="Periplasmic binding protein-like II"/>
    <property type="match status" value="1"/>
</dbReference>
<evidence type="ECO:0000313" key="2">
    <source>
        <dbReference type="EMBL" id="KAG2386089.1"/>
    </source>
</evidence>
<dbReference type="RefSeq" id="XP_044550082.1">
    <property type="nucleotide sequence ID" value="XM_044691964.1"/>
</dbReference>
<sequence>MTCRKQLLLLLLLLFTHWTIVHAFSCLNQQSLPSERVASQTNQSFQKITRNSFNSTSSIVTLNFVQAIDAAVRDLVATSQFRDKFFDHLKFQVPTCVKGNLIRYPSENPFQSRSNLKFCYQMENAEPYTSVYEMVAQGILDQVNSHYSMSLKKEIVLVNTTDGFFVSLKRAVDEGICDVVVADVSLVAERLPLVNFMSCAYGATSMAYLTTSSSLGVASVTDLNKSGLKVAAYSGTIFEDYIKQNLPLATKLSVGFDEQFEMATMKTVDAIVADAVDLMVWMNKNTTRCPDCTVKIFGDPSYFGTFTAKVNASSRLRELTNVWLFMVLISVWMVWNLM</sequence>
<gene>
    <name evidence="2" type="ORF">C9374_002535</name>
</gene>
<comment type="caution">
    <text evidence="2">The sequence shown here is derived from an EMBL/GenBank/DDBJ whole genome shotgun (WGS) entry which is preliminary data.</text>
</comment>
<reference evidence="2 3" key="1">
    <citation type="journal article" date="2018" name="BMC Genomics">
        <title>The genome of Naegleria lovaniensis, the basis for a comparative approach to unravel pathogenicity factors of the human pathogenic amoeba N. fowleri.</title>
        <authorList>
            <person name="Liechti N."/>
            <person name="Schurch N."/>
            <person name="Bruggmann R."/>
            <person name="Wittwer M."/>
        </authorList>
    </citation>
    <scope>NUCLEOTIDE SEQUENCE [LARGE SCALE GENOMIC DNA]</scope>
    <source>
        <strain evidence="2 3">ATCC 30569</strain>
    </source>
</reference>
<keyword evidence="3" id="KW-1185">Reference proteome</keyword>
<organism evidence="2 3">
    <name type="scientific">Naegleria lovaniensis</name>
    <name type="common">Amoeba</name>
    <dbReference type="NCBI Taxonomy" id="51637"/>
    <lineage>
        <taxon>Eukaryota</taxon>
        <taxon>Discoba</taxon>
        <taxon>Heterolobosea</taxon>
        <taxon>Tetramitia</taxon>
        <taxon>Eutetramitia</taxon>
        <taxon>Vahlkampfiidae</taxon>
        <taxon>Naegleria</taxon>
    </lineage>
</organism>
<keyword evidence="1" id="KW-0732">Signal</keyword>
<evidence type="ECO:0008006" key="4">
    <source>
        <dbReference type="Google" id="ProtNLM"/>
    </source>
</evidence>
<dbReference type="Gene3D" id="3.40.190.10">
    <property type="entry name" value="Periplasmic binding protein-like II"/>
    <property type="match status" value="2"/>
</dbReference>
<proteinExistence type="predicted"/>
<feature type="chain" id="PRO_5041738049" description="Solute-binding protein family 3/N-terminal domain-containing protein" evidence="1">
    <location>
        <begin position="24"/>
        <end position="338"/>
    </location>
</feature>
<evidence type="ECO:0000256" key="1">
    <source>
        <dbReference type="SAM" id="SignalP"/>
    </source>
</evidence>
<dbReference type="AlphaFoldDB" id="A0AA88GUQ9"/>
<dbReference type="Proteomes" id="UP000816034">
    <property type="component" value="Unassembled WGS sequence"/>
</dbReference>
<protein>
    <recommendedName>
        <fullName evidence="4">Solute-binding protein family 3/N-terminal domain-containing protein</fullName>
    </recommendedName>
</protein>
<evidence type="ECO:0000313" key="3">
    <source>
        <dbReference type="Proteomes" id="UP000816034"/>
    </source>
</evidence>
<name>A0AA88GUQ9_NAELO</name>
<accession>A0AA88GUQ9</accession>
<feature type="signal peptide" evidence="1">
    <location>
        <begin position="1"/>
        <end position="23"/>
    </location>
</feature>
<dbReference type="GeneID" id="68094991"/>
<dbReference type="EMBL" id="PYSW02000016">
    <property type="protein sequence ID" value="KAG2386089.1"/>
    <property type="molecule type" value="Genomic_DNA"/>
</dbReference>